<evidence type="ECO:0000313" key="2">
    <source>
        <dbReference type="EMBL" id="KAK7492435.1"/>
    </source>
</evidence>
<feature type="region of interest" description="Disordered" evidence="1">
    <location>
        <begin position="19"/>
        <end position="85"/>
    </location>
</feature>
<sequence length="85" mass="9326">MKSLAEPMHVIYIGTVGGKKTKNHATKESLSATGTRGHIVTTSKPHYNIDDGSSTRKGRNQVSATACDKRQKRGRFQLNVQSRTV</sequence>
<dbReference type="AlphaFoldDB" id="A0ABD0KZB6"/>
<comment type="caution">
    <text evidence="2">The sequence shown here is derived from an EMBL/GenBank/DDBJ whole genome shotgun (WGS) entry which is preliminary data.</text>
</comment>
<dbReference type="Proteomes" id="UP001519460">
    <property type="component" value="Unassembled WGS sequence"/>
</dbReference>
<protein>
    <submittedName>
        <fullName evidence="2">Uncharacterized protein</fullName>
    </submittedName>
</protein>
<reference evidence="2 3" key="1">
    <citation type="journal article" date="2023" name="Sci. Data">
        <title>Genome assembly of the Korean intertidal mud-creeper Batillaria attramentaria.</title>
        <authorList>
            <person name="Patra A.K."/>
            <person name="Ho P.T."/>
            <person name="Jun S."/>
            <person name="Lee S.J."/>
            <person name="Kim Y."/>
            <person name="Won Y.J."/>
        </authorList>
    </citation>
    <scope>NUCLEOTIDE SEQUENCE [LARGE SCALE GENOMIC DNA]</scope>
    <source>
        <strain evidence="2">Wonlab-2016</strain>
    </source>
</reference>
<name>A0ABD0KZB6_9CAEN</name>
<feature type="compositionally biased region" description="Polar residues" evidence="1">
    <location>
        <begin position="28"/>
        <end position="45"/>
    </location>
</feature>
<proteinExistence type="predicted"/>
<organism evidence="2 3">
    <name type="scientific">Batillaria attramentaria</name>
    <dbReference type="NCBI Taxonomy" id="370345"/>
    <lineage>
        <taxon>Eukaryota</taxon>
        <taxon>Metazoa</taxon>
        <taxon>Spiralia</taxon>
        <taxon>Lophotrochozoa</taxon>
        <taxon>Mollusca</taxon>
        <taxon>Gastropoda</taxon>
        <taxon>Caenogastropoda</taxon>
        <taxon>Sorbeoconcha</taxon>
        <taxon>Cerithioidea</taxon>
        <taxon>Batillariidae</taxon>
        <taxon>Batillaria</taxon>
    </lineage>
</organism>
<evidence type="ECO:0000256" key="1">
    <source>
        <dbReference type="SAM" id="MobiDB-lite"/>
    </source>
</evidence>
<gene>
    <name evidence="2" type="ORF">BaRGS_00016308</name>
</gene>
<dbReference type="EMBL" id="JACVVK020000103">
    <property type="protein sequence ID" value="KAK7492435.1"/>
    <property type="molecule type" value="Genomic_DNA"/>
</dbReference>
<evidence type="ECO:0000313" key="3">
    <source>
        <dbReference type="Proteomes" id="UP001519460"/>
    </source>
</evidence>
<keyword evidence="3" id="KW-1185">Reference proteome</keyword>
<accession>A0ABD0KZB6</accession>